<evidence type="ECO:0000313" key="3">
    <source>
        <dbReference type="EMBL" id="CAD9274726.1"/>
    </source>
</evidence>
<proteinExistence type="predicted"/>
<organism evidence="3">
    <name type="scientific">Grammatophora oceanica</name>
    <dbReference type="NCBI Taxonomy" id="210454"/>
    <lineage>
        <taxon>Eukaryota</taxon>
        <taxon>Sar</taxon>
        <taxon>Stramenopiles</taxon>
        <taxon>Ochrophyta</taxon>
        <taxon>Bacillariophyta</taxon>
        <taxon>Fragilariophyceae</taxon>
        <taxon>Fragilariophycidae</taxon>
        <taxon>Rhabdonematales</taxon>
        <taxon>Grammatophoraceae</taxon>
        <taxon>Grammatophora</taxon>
    </lineage>
</organism>
<dbReference type="Gene3D" id="3.40.50.1820">
    <property type="entry name" value="alpha/beta hydrolase"/>
    <property type="match status" value="1"/>
</dbReference>
<dbReference type="InterPro" id="IPR029058">
    <property type="entry name" value="AB_hydrolase_fold"/>
</dbReference>
<evidence type="ECO:0000256" key="1">
    <source>
        <dbReference type="ARBA" id="ARBA00022801"/>
    </source>
</evidence>
<dbReference type="EMBL" id="HBGK01006967">
    <property type="protein sequence ID" value="CAD9274726.1"/>
    <property type="molecule type" value="Transcribed_RNA"/>
</dbReference>
<evidence type="ECO:0000259" key="2">
    <source>
        <dbReference type="Pfam" id="PF20434"/>
    </source>
</evidence>
<keyword evidence="1" id="KW-0378">Hydrolase</keyword>
<dbReference type="PANTHER" id="PTHR48081:SF33">
    <property type="entry name" value="KYNURENINE FORMAMIDASE"/>
    <property type="match status" value="1"/>
</dbReference>
<gene>
    <name evidence="3" type="ORF">GOCE00092_LOCUS3634</name>
</gene>
<dbReference type="Pfam" id="PF20434">
    <property type="entry name" value="BD-FAE"/>
    <property type="match status" value="1"/>
</dbReference>
<feature type="domain" description="BD-FAE-like" evidence="2">
    <location>
        <begin position="144"/>
        <end position="337"/>
    </location>
</feature>
<dbReference type="InterPro" id="IPR050300">
    <property type="entry name" value="GDXG_lipolytic_enzyme"/>
</dbReference>
<name>A0A7S1Y375_9STRA</name>
<dbReference type="GO" id="GO:0016787">
    <property type="term" value="F:hydrolase activity"/>
    <property type="evidence" value="ECO:0007669"/>
    <property type="project" value="UniProtKB-KW"/>
</dbReference>
<dbReference type="PANTHER" id="PTHR48081">
    <property type="entry name" value="AB HYDROLASE SUPERFAMILY PROTEIN C4A8.06C"/>
    <property type="match status" value="1"/>
</dbReference>
<dbReference type="SUPFAM" id="SSF53474">
    <property type="entry name" value="alpha/beta-Hydrolases"/>
    <property type="match status" value="1"/>
</dbReference>
<reference evidence="3" key="1">
    <citation type="submission" date="2021-01" db="EMBL/GenBank/DDBJ databases">
        <authorList>
            <person name="Corre E."/>
            <person name="Pelletier E."/>
            <person name="Niang G."/>
            <person name="Scheremetjew M."/>
            <person name="Finn R."/>
            <person name="Kale V."/>
            <person name="Holt S."/>
            <person name="Cochrane G."/>
            <person name="Meng A."/>
            <person name="Brown T."/>
            <person name="Cohen L."/>
        </authorList>
    </citation>
    <scope>NUCLEOTIDE SEQUENCE</scope>
    <source>
        <strain evidence="3">CCMP 410</strain>
    </source>
</reference>
<sequence length="393" mass="43605">MVWNQLTTTTTTTTRKRKSRQLLISELEEAEKNLPPLPDPHADPNDDFFRFLRRKLPVSVVHWMRDSGFSRWLQDTLLVFGIPAVLKAYPAALANFLHLSGVFVMPSSLSKKKELGDTDVSFKTVSYGSHPRQRMDCITLDTKSSHSNKPWIVFCHGGAWGSGQPWMYRLAALPFLAEGYNVCVWGYRTYPDGNVADQQHDLAMALQTLRQKYDPSHVAVVGHSSGSHIALMTALTKPSSTSAVVDTIILLSGVYDICAHYEWETARGIDELSPMKPACGTHRSAWQEVSPTLLLQPSALDDLVSTKASINTEALPPILILHGINDKVVPYTSAINVTKAFYGIDEDQSNVVQLQLLPTGHAELVLELMMGHGVTRSHVMGWLARYVDGPSKE</sequence>
<dbReference type="InterPro" id="IPR049492">
    <property type="entry name" value="BD-FAE-like_dom"/>
</dbReference>
<accession>A0A7S1Y375</accession>
<protein>
    <recommendedName>
        <fullName evidence="2">BD-FAE-like domain-containing protein</fullName>
    </recommendedName>
</protein>
<dbReference type="AlphaFoldDB" id="A0A7S1Y375"/>